<feature type="region of interest" description="Disordered" evidence="1">
    <location>
        <begin position="27"/>
        <end position="59"/>
    </location>
</feature>
<evidence type="ECO:0000256" key="1">
    <source>
        <dbReference type="SAM" id="MobiDB-lite"/>
    </source>
</evidence>
<feature type="signal peptide" evidence="2">
    <location>
        <begin position="1"/>
        <end position="24"/>
    </location>
</feature>
<dbReference type="EMBL" id="CP040899">
    <property type="protein sequence ID" value="QDB78974.1"/>
    <property type="molecule type" value="Genomic_DNA"/>
</dbReference>
<dbReference type="Proteomes" id="UP000313948">
    <property type="component" value="Chromosome"/>
</dbReference>
<evidence type="ECO:0000313" key="3">
    <source>
        <dbReference type="EMBL" id="QDB78974.1"/>
    </source>
</evidence>
<gene>
    <name evidence="3" type="ORF">FE251_06005</name>
</gene>
<dbReference type="PROSITE" id="PS51257">
    <property type="entry name" value="PROKAR_LIPOPROTEIN"/>
    <property type="match status" value="1"/>
</dbReference>
<sequence length="223" mass="22633">MRAQHAVPAALAVLVACLAGCTLAADDVADPPSADAEDAEDPPSATPPPPAAAPSAPGDAATELPYAARMPPEEEVDAMVLDAADAYLAHRAAYDAAARTGFADAQLLEAALEGTDGSMRDLLERESASLAEAGHVVEGGTEVLGMEVAWLGPPTADGGGLQVVFDACVLVRGVLRAPDGSVARDLTAADAVYVQPRLVHVDGGWVLHEQLQQAGPCPGDLTS</sequence>
<evidence type="ECO:0008006" key="5">
    <source>
        <dbReference type="Google" id="ProtNLM"/>
    </source>
</evidence>
<name>A0ABX5VPK6_9MICO</name>
<keyword evidence="4" id="KW-1185">Reference proteome</keyword>
<keyword evidence="2" id="KW-0732">Signal</keyword>
<proteinExistence type="predicted"/>
<dbReference type="RefSeq" id="WP_139948242.1">
    <property type="nucleotide sequence ID" value="NZ_CP040899.1"/>
</dbReference>
<evidence type="ECO:0000256" key="2">
    <source>
        <dbReference type="SAM" id="SignalP"/>
    </source>
</evidence>
<protein>
    <recommendedName>
        <fullName evidence="5">Nuclear transport factor 2 family protein</fullName>
    </recommendedName>
</protein>
<feature type="chain" id="PRO_5046522908" description="Nuclear transport factor 2 family protein" evidence="2">
    <location>
        <begin position="25"/>
        <end position="223"/>
    </location>
</feature>
<evidence type="ECO:0000313" key="4">
    <source>
        <dbReference type="Proteomes" id="UP000313948"/>
    </source>
</evidence>
<organism evidence="3 4">
    <name type="scientific">Georgenia wutianyii</name>
    <dbReference type="NCBI Taxonomy" id="2585135"/>
    <lineage>
        <taxon>Bacteria</taxon>
        <taxon>Bacillati</taxon>
        <taxon>Actinomycetota</taxon>
        <taxon>Actinomycetes</taxon>
        <taxon>Micrococcales</taxon>
        <taxon>Bogoriellaceae</taxon>
        <taxon>Georgenia</taxon>
    </lineage>
</organism>
<accession>A0ABX5VPK6</accession>
<reference evidence="3 4" key="1">
    <citation type="submission" date="2019-05" db="EMBL/GenBank/DDBJ databases">
        <title>Georgenia *** sp. nov., and Georgenia *** sp. nov., isolated from the intestinal contents of plateau pika (Ochotona curzoniae) in the Qinghai-Tibet plateau of China.</title>
        <authorList>
            <person name="Tian Z."/>
        </authorList>
    </citation>
    <scope>NUCLEOTIDE SEQUENCE [LARGE SCALE GENOMIC DNA]</scope>
    <source>
        <strain evidence="3 4">Z294</strain>
    </source>
</reference>